<accession>A0A375H1L2</accession>
<reference evidence="1 2" key="1">
    <citation type="submission" date="2018-01" db="EMBL/GenBank/DDBJ databases">
        <authorList>
            <person name="Gaut B.S."/>
            <person name="Morton B.R."/>
            <person name="Clegg M.T."/>
            <person name="Duvall M.R."/>
        </authorList>
    </citation>
    <scope>NUCLEOTIDE SEQUENCE [LARGE SCALE GENOMIC DNA]</scope>
    <source>
        <strain evidence="1">Cupriavidus taiwanensis LMG 19425</strain>
    </source>
</reference>
<evidence type="ECO:0000313" key="2">
    <source>
        <dbReference type="Proteomes" id="UP000255505"/>
    </source>
</evidence>
<gene>
    <name evidence="1" type="ORF">CT19425_30749</name>
</gene>
<evidence type="ECO:0000313" key="1">
    <source>
        <dbReference type="EMBL" id="SPK71525.1"/>
    </source>
</evidence>
<protein>
    <submittedName>
        <fullName evidence="1">Uncharacterized protein</fullName>
    </submittedName>
</protein>
<organism evidence="1 2">
    <name type="scientific">Cupriavidus taiwanensis</name>
    <dbReference type="NCBI Taxonomy" id="164546"/>
    <lineage>
        <taxon>Bacteria</taxon>
        <taxon>Pseudomonadati</taxon>
        <taxon>Pseudomonadota</taxon>
        <taxon>Betaproteobacteria</taxon>
        <taxon>Burkholderiales</taxon>
        <taxon>Burkholderiaceae</taxon>
        <taxon>Cupriavidus</taxon>
    </lineage>
</organism>
<dbReference type="AlphaFoldDB" id="A0A375H1L2"/>
<name>A0A375H1L2_9BURK</name>
<sequence length="32" mass="3651">MRSGRLSECARYGTQMTTRVDFFAKKAKKSVP</sequence>
<dbReference type="EMBL" id="LT991976">
    <property type="protein sequence ID" value="SPK71525.1"/>
    <property type="molecule type" value="Genomic_DNA"/>
</dbReference>
<proteinExistence type="predicted"/>
<dbReference type="Proteomes" id="UP000255505">
    <property type="component" value="Chromosome I"/>
</dbReference>